<dbReference type="Proteomes" id="UP000035065">
    <property type="component" value="Unassembled WGS sequence"/>
</dbReference>
<dbReference type="eggNOG" id="COG1670">
    <property type="taxonomic scope" value="Bacteria"/>
</dbReference>
<organism evidence="2 3">
    <name type="scientific">Gordonia neofelifaecis NRRL B-59395</name>
    <dbReference type="NCBI Taxonomy" id="644548"/>
    <lineage>
        <taxon>Bacteria</taxon>
        <taxon>Bacillati</taxon>
        <taxon>Actinomycetota</taxon>
        <taxon>Actinomycetes</taxon>
        <taxon>Mycobacteriales</taxon>
        <taxon>Gordoniaceae</taxon>
        <taxon>Gordonia</taxon>
    </lineage>
</organism>
<evidence type="ECO:0000313" key="2">
    <source>
        <dbReference type="EMBL" id="EGD55517.1"/>
    </source>
</evidence>
<name>F1YHW3_9ACTN</name>
<dbReference type="InterPro" id="IPR000182">
    <property type="entry name" value="GNAT_dom"/>
</dbReference>
<comment type="caution">
    <text evidence="2">The sequence shown here is derived from an EMBL/GenBank/DDBJ whole genome shotgun (WGS) entry which is preliminary data.</text>
</comment>
<keyword evidence="2" id="KW-0808">Transferase</keyword>
<dbReference type="STRING" id="644548.SCNU_07388"/>
<reference evidence="2 3" key="1">
    <citation type="journal article" date="2011" name="J. Bacteriol.">
        <title>Draft Genome Sequence of Gordonia neofelifaecis NRRL B-59395, a Cholesterol-Degrading Actinomycete.</title>
        <authorList>
            <person name="Ge F."/>
            <person name="Li W."/>
            <person name="Chen G."/>
            <person name="Liu Y."/>
            <person name="Zhang G."/>
            <person name="Yong B."/>
            <person name="Wang Q."/>
            <person name="Wang N."/>
            <person name="Huang Z."/>
            <person name="Li W."/>
            <person name="Wang J."/>
            <person name="Wu C."/>
            <person name="Xie Q."/>
            <person name="Liu G."/>
        </authorList>
    </citation>
    <scope>NUCLEOTIDE SEQUENCE [LARGE SCALE GENOMIC DNA]</scope>
    <source>
        <strain evidence="2 3">NRRL B-59395</strain>
    </source>
</reference>
<dbReference type="OrthoDB" id="9814648at2"/>
<protein>
    <submittedName>
        <fullName evidence="2">Diamine N-acetyltransferase</fullName>
    </submittedName>
</protein>
<dbReference type="Pfam" id="PF13302">
    <property type="entry name" value="Acetyltransf_3"/>
    <property type="match status" value="1"/>
</dbReference>
<accession>F1YHW3</accession>
<dbReference type="PANTHER" id="PTHR43415:SF6">
    <property type="entry name" value="SPERMIDINE N(1)-ACETYLTRANSFERASE"/>
    <property type="match status" value="1"/>
</dbReference>
<dbReference type="Gene3D" id="3.40.630.30">
    <property type="match status" value="1"/>
</dbReference>
<feature type="domain" description="N-acetyltransferase" evidence="1">
    <location>
        <begin position="13"/>
        <end position="174"/>
    </location>
</feature>
<dbReference type="AlphaFoldDB" id="F1YHW3"/>
<dbReference type="EMBL" id="AEUD01000005">
    <property type="protein sequence ID" value="EGD55517.1"/>
    <property type="molecule type" value="Genomic_DNA"/>
</dbReference>
<dbReference type="SUPFAM" id="SSF55729">
    <property type="entry name" value="Acyl-CoA N-acyltransferases (Nat)"/>
    <property type="match status" value="1"/>
</dbReference>
<dbReference type="InterPro" id="IPR016181">
    <property type="entry name" value="Acyl_CoA_acyltransferase"/>
</dbReference>
<dbReference type="PROSITE" id="PS51186">
    <property type="entry name" value="GNAT"/>
    <property type="match status" value="1"/>
</dbReference>
<dbReference type="RefSeq" id="WP_009678716.1">
    <property type="nucleotide sequence ID" value="NZ_AEUD01000005.1"/>
</dbReference>
<dbReference type="GO" id="GO:0004145">
    <property type="term" value="F:diamine N-acetyltransferase activity"/>
    <property type="evidence" value="ECO:0007669"/>
    <property type="project" value="TreeGrafter"/>
</dbReference>
<gene>
    <name evidence="2" type="ORF">SCNU_07388</name>
</gene>
<evidence type="ECO:0000259" key="1">
    <source>
        <dbReference type="PROSITE" id="PS51186"/>
    </source>
</evidence>
<proteinExistence type="predicted"/>
<sequence length="183" mass="20625">MADATISETFAAPRLRALERADLAFVHGLFNDPDVMRYWFEPAHVTLTDLEETFAQQQRGGDRERRFIVEAAGRRVGLVELVYIDHVHRNCEFQIIIAPGEQGRGYAGAATRGALDFAFRALNLHKVYLLVDTENAAAIHVYEKAGFIVEGVLRSEFFADGAYRDATRMGIFQNDYLAAERRA</sequence>
<dbReference type="PANTHER" id="PTHR43415">
    <property type="entry name" value="SPERMIDINE N(1)-ACETYLTRANSFERASE"/>
    <property type="match status" value="1"/>
</dbReference>
<keyword evidence="3" id="KW-1185">Reference proteome</keyword>
<evidence type="ECO:0000313" key="3">
    <source>
        <dbReference type="Proteomes" id="UP000035065"/>
    </source>
</evidence>